<keyword evidence="12" id="KW-1185">Reference proteome</keyword>
<dbReference type="PANTHER" id="PTHR11886">
    <property type="entry name" value="DYNEIN LIGHT CHAIN"/>
    <property type="match status" value="1"/>
</dbReference>
<dbReference type="Proteomes" id="UP000054937">
    <property type="component" value="Unassembled WGS sequence"/>
</dbReference>
<comment type="caution">
    <text evidence="11">The sequence shown here is derived from an EMBL/GenBank/DDBJ whole genome shotgun (WGS) entry which is preliminary data.</text>
</comment>
<organism evidence="11 12">
    <name type="scientific">Pseudocohnilembus persalinus</name>
    <name type="common">Ciliate</name>
    <dbReference type="NCBI Taxonomy" id="266149"/>
    <lineage>
        <taxon>Eukaryota</taxon>
        <taxon>Sar</taxon>
        <taxon>Alveolata</taxon>
        <taxon>Ciliophora</taxon>
        <taxon>Intramacronucleata</taxon>
        <taxon>Oligohymenophorea</taxon>
        <taxon>Scuticociliatia</taxon>
        <taxon>Philasterida</taxon>
        <taxon>Pseudocohnilembidae</taxon>
        <taxon>Pseudocohnilembus</taxon>
    </lineage>
</organism>
<dbReference type="Pfam" id="PF01221">
    <property type="entry name" value="Dynein_light"/>
    <property type="match status" value="1"/>
</dbReference>
<dbReference type="GO" id="GO:0015031">
    <property type="term" value="P:protein transport"/>
    <property type="evidence" value="ECO:0007669"/>
    <property type="project" value="UniProtKB-KW"/>
</dbReference>
<protein>
    <recommendedName>
        <fullName evidence="10">Dynein light chain</fullName>
    </recommendedName>
</protein>
<dbReference type="GO" id="GO:0005868">
    <property type="term" value="C:cytoplasmic dynein complex"/>
    <property type="evidence" value="ECO:0007669"/>
    <property type="project" value="TreeGrafter"/>
</dbReference>
<keyword evidence="5 10" id="KW-0493">Microtubule</keyword>
<dbReference type="InterPro" id="IPR001372">
    <property type="entry name" value="Dynein_light_chain_typ-1/2"/>
</dbReference>
<dbReference type="GO" id="GO:0005874">
    <property type="term" value="C:microtubule"/>
    <property type="evidence" value="ECO:0007669"/>
    <property type="project" value="UniProtKB-KW"/>
</dbReference>
<evidence type="ECO:0000256" key="9">
    <source>
        <dbReference type="ARBA" id="ARBA00023242"/>
    </source>
</evidence>
<comment type="subcellular location">
    <subcellularLocation>
        <location evidence="2 10">Cytoplasm</location>
        <location evidence="2 10">Cytoskeleton</location>
    </subcellularLocation>
    <subcellularLocation>
        <location evidence="1">Nucleus</location>
    </subcellularLocation>
</comment>
<evidence type="ECO:0000256" key="2">
    <source>
        <dbReference type="ARBA" id="ARBA00004245"/>
    </source>
</evidence>
<evidence type="ECO:0000256" key="8">
    <source>
        <dbReference type="ARBA" id="ARBA00023212"/>
    </source>
</evidence>
<evidence type="ECO:0000256" key="10">
    <source>
        <dbReference type="RuleBase" id="RU365010"/>
    </source>
</evidence>
<dbReference type="EMBL" id="LDAU01000153">
    <property type="protein sequence ID" value="KRX02717.1"/>
    <property type="molecule type" value="Genomic_DNA"/>
</dbReference>
<keyword evidence="7" id="KW-0653">Protein transport</keyword>
<evidence type="ECO:0000313" key="12">
    <source>
        <dbReference type="Proteomes" id="UP000054937"/>
    </source>
</evidence>
<reference evidence="11 12" key="1">
    <citation type="journal article" date="2015" name="Sci. Rep.">
        <title>Genome of the facultative scuticociliatosis pathogen Pseudocohnilembus persalinus provides insight into its virulence through horizontal gene transfer.</title>
        <authorList>
            <person name="Xiong J."/>
            <person name="Wang G."/>
            <person name="Cheng J."/>
            <person name="Tian M."/>
            <person name="Pan X."/>
            <person name="Warren A."/>
            <person name="Jiang C."/>
            <person name="Yuan D."/>
            <person name="Miao W."/>
        </authorList>
    </citation>
    <scope>NUCLEOTIDE SEQUENCE [LARGE SCALE GENOMIC DNA]</scope>
    <source>
        <strain evidence="11">36N120E</strain>
    </source>
</reference>
<comment type="similarity">
    <text evidence="10">Belongs to the dynein light chain family.</text>
</comment>
<evidence type="ECO:0000256" key="1">
    <source>
        <dbReference type="ARBA" id="ARBA00004123"/>
    </source>
</evidence>
<dbReference type="CDD" id="cd21452">
    <property type="entry name" value="DLC-like_DYNLL1_DYNLL2"/>
    <property type="match status" value="1"/>
</dbReference>
<dbReference type="FunFam" id="3.30.740.10:FF:000005">
    <property type="entry name" value="Dynein light chain"/>
    <property type="match status" value="1"/>
</dbReference>
<dbReference type="OrthoDB" id="301399at2759"/>
<keyword evidence="10" id="KW-0243">Dynein</keyword>
<evidence type="ECO:0000313" key="11">
    <source>
        <dbReference type="EMBL" id="KRX02717.1"/>
    </source>
</evidence>
<evidence type="ECO:0000256" key="3">
    <source>
        <dbReference type="ARBA" id="ARBA00022448"/>
    </source>
</evidence>
<name>A0A0V0QKC5_PSEPJ</name>
<keyword evidence="6" id="KW-0509">mRNA transport</keyword>
<dbReference type="GO" id="GO:0045505">
    <property type="term" value="F:dynein intermediate chain binding"/>
    <property type="evidence" value="ECO:0007669"/>
    <property type="project" value="TreeGrafter"/>
</dbReference>
<gene>
    <name evidence="11" type="ORF">PPERSA_01834</name>
</gene>
<evidence type="ECO:0000256" key="4">
    <source>
        <dbReference type="ARBA" id="ARBA00022490"/>
    </source>
</evidence>
<evidence type="ECO:0000256" key="7">
    <source>
        <dbReference type="ARBA" id="ARBA00022927"/>
    </source>
</evidence>
<dbReference type="SUPFAM" id="SSF54648">
    <property type="entry name" value="DLC"/>
    <property type="match status" value="1"/>
</dbReference>
<evidence type="ECO:0000256" key="6">
    <source>
        <dbReference type="ARBA" id="ARBA00022816"/>
    </source>
</evidence>
<dbReference type="SMART" id="SM01375">
    <property type="entry name" value="Dynein_light"/>
    <property type="match status" value="1"/>
</dbReference>
<keyword evidence="3" id="KW-0813">Transport</keyword>
<keyword evidence="9" id="KW-0539">Nucleus</keyword>
<dbReference type="GO" id="GO:0051028">
    <property type="term" value="P:mRNA transport"/>
    <property type="evidence" value="ECO:0007669"/>
    <property type="project" value="UniProtKB-KW"/>
</dbReference>
<dbReference type="GO" id="GO:0005634">
    <property type="term" value="C:nucleus"/>
    <property type="evidence" value="ECO:0007669"/>
    <property type="project" value="UniProtKB-SubCell"/>
</dbReference>
<evidence type="ECO:0000256" key="5">
    <source>
        <dbReference type="ARBA" id="ARBA00022701"/>
    </source>
</evidence>
<accession>A0A0V0QKC5</accession>
<dbReference type="GO" id="GO:0007017">
    <property type="term" value="P:microtubule-based process"/>
    <property type="evidence" value="ECO:0007669"/>
    <property type="project" value="InterPro"/>
</dbReference>
<dbReference type="OMA" id="THEKHCF"/>
<keyword evidence="10" id="KW-0505">Motor protein</keyword>
<keyword evidence="8 10" id="KW-0206">Cytoskeleton</keyword>
<dbReference type="InterPro" id="IPR037177">
    <property type="entry name" value="DLC_sf"/>
</dbReference>
<sequence>MEYYERRVDLPSGIGESDKPEFEIKSADMQNDMIEDAKEIIKRAVQKYSIEKDIAMYIKNTFDNKYESIWHVIVGKSFASYVTHYSKHYLYIYYGELTILIYKFG</sequence>
<dbReference type="PANTHER" id="PTHR11886:SF35">
    <property type="entry name" value="DYNEIN LIGHT CHAIN"/>
    <property type="match status" value="1"/>
</dbReference>
<dbReference type="Gene3D" id="3.30.740.10">
    <property type="entry name" value="Protein Inhibitor Of Neuronal Nitric Oxide Synthase"/>
    <property type="match status" value="1"/>
</dbReference>
<dbReference type="AlphaFoldDB" id="A0A0V0QKC5"/>
<dbReference type="FunCoup" id="A0A0V0QKC5">
    <property type="interactions" value="183"/>
</dbReference>
<dbReference type="InParanoid" id="A0A0V0QKC5"/>
<proteinExistence type="inferred from homology"/>
<keyword evidence="4 10" id="KW-0963">Cytoplasm</keyword>